<dbReference type="AlphaFoldDB" id="A0A5N7B3J2"/>
<name>A0A5N7B3J2_9EURO</name>
<dbReference type="Proteomes" id="UP000326198">
    <property type="component" value="Unassembled WGS sequence"/>
</dbReference>
<feature type="domain" description="Oxidoreductase N-terminal" evidence="2">
    <location>
        <begin position="8"/>
        <end position="64"/>
    </location>
</feature>
<evidence type="ECO:0000256" key="1">
    <source>
        <dbReference type="SAM" id="Phobius"/>
    </source>
</evidence>
<dbReference type="OrthoDB" id="809632at2759"/>
<evidence type="ECO:0000313" key="4">
    <source>
        <dbReference type="Proteomes" id="UP000326198"/>
    </source>
</evidence>
<dbReference type="SUPFAM" id="SSF50129">
    <property type="entry name" value="GroES-like"/>
    <property type="match status" value="1"/>
</dbReference>
<dbReference type="InterPro" id="IPR041694">
    <property type="entry name" value="ADH_N_2"/>
</dbReference>
<keyword evidence="4" id="KW-1185">Reference proteome</keyword>
<keyword evidence="1" id="KW-0472">Membrane</keyword>
<accession>A0A5N7B3J2</accession>
<proteinExistence type="predicted"/>
<dbReference type="EMBL" id="ML736236">
    <property type="protein sequence ID" value="KAE8376667.1"/>
    <property type="molecule type" value="Genomic_DNA"/>
</dbReference>
<dbReference type="Pfam" id="PF16884">
    <property type="entry name" value="ADH_N_2"/>
    <property type="match status" value="1"/>
</dbReference>
<dbReference type="Gene3D" id="3.90.180.10">
    <property type="entry name" value="Medium-chain alcohol dehydrogenases, catalytic domain"/>
    <property type="match status" value="1"/>
</dbReference>
<gene>
    <name evidence="3" type="ORF">BDV26DRAFT_265146</name>
</gene>
<protein>
    <recommendedName>
        <fullName evidence="2">Oxidoreductase N-terminal domain-containing protein</fullName>
    </recommendedName>
</protein>
<feature type="transmembrane region" description="Helical" evidence="1">
    <location>
        <begin position="71"/>
        <end position="91"/>
    </location>
</feature>
<keyword evidence="1" id="KW-0812">Transmembrane</keyword>
<sequence>MSRDNLTIILNERPETDIVPGVTFQQKTTPIPKPEDVKDGEVLAETLYLGLEPAMRGWINGKHNPPLSPPLLAPLFSFSFSFFFFIIVTLFY</sequence>
<organism evidence="3 4">
    <name type="scientific">Aspergillus bertholletiae</name>
    <dbReference type="NCBI Taxonomy" id="1226010"/>
    <lineage>
        <taxon>Eukaryota</taxon>
        <taxon>Fungi</taxon>
        <taxon>Dikarya</taxon>
        <taxon>Ascomycota</taxon>
        <taxon>Pezizomycotina</taxon>
        <taxon>Eurotiomycetes</taxon>
        <taxon>Eurotiomycetidae</taxon>
        <taxon>Eurotiales</taxon>
        <taxon>Aspergillaceae</taxon>
        <taxon>Aspergillus</taxon>
        <taxon>Aspergillus subgen. Circumdati</taxon>
    </lineage>
</organism>
<evidence type="ECO:0000259" key="2">
    <source>
        <dbReference type="Pfam" id="PF16884"/>
    </source>
</evidence>
<keyword evidence="1" id="KW-1133">Transmembrane helix</keyword>
<dbReference type="InterPro" id="IPR011032">
    <property type="entry name" value="GroES-like_sf"/>
</dbReference>
<evidence type="ECO:0000313" key="3">
    <source>
        <dbReference type="EMBL" id="KAE8376667.1"/>
    </source>
</evidence>
<reference evidence="3 4" key="1">
    <citation type="submission" date="2019-04" db="EMBL/GenBank/DDBJ databases">
        <title>Friends and foes A comparative genomics studyof 23 Aspergillus species from section Flavi.</title>
        <authorList>
            <consortium name="DOE Joint Genome Institute"/>
            <person name="Kjaerbolling I."/>
            <person name="Vesth T."/>
            <person name="Frisvad J.C."/>
            <person name="Nybo J.L."/>
            <person name="Theobald S."/>
            <person name="Kildgaard S."/>
            <person name="Isbrandt T."/>
            <person name="Kuo A."/>
            <person name="Sato A."/>
            <person name="Lyhne E.K."/>
            <person name="Kogle M.E."/>
            <person name="Wiebenga A."/>
            <person name="Kun R.S."/>
            <person name="Lubbers R.J."/>
            <person name="Makela M.R."/>
            <person name="Barry K."/>
            <person name="Chovatia M."/>
            <person name="Clum A."/>
            <person name="Daum C."/>
            <person name="Haridas S."/>
            <person name="He G."/>
            <person name="LaButti K."/>
            <person name="Lipzen A."/>
            <person name="Mondo S."/>
            <person name="Riley R."/>
            <person name="Salamov A."/>
            <person name="Simmons B.A."/>
            <person name="Magnuson J.K."/>
            <person name="Henrissat B."/>
            <person name="Mortensen U.H."/>
            <person name="Larsen T.O."/>
            <person name="Devries R.P."/>
            <person name="Grigoriev I.V."/>
            <person name="Machida M."/>
            <person name="Baker S.E."/>
            <person name="Andersen M.R."/>
        </authorList>
    </citation>
    <scope>NUCLEOTIDE SEQUENCE [LARGE SCALE GENOMIC DNA]</scope>
    <source>
        <strain evidence="3 4">IBT 29228</strain>
    </source>
</reference>